<proteinExistence type="predicted"/>
<organism evidence="1 2">
    <name type="scientific">Cellvibrio mixtus</name>
    <dbReference type="NCBI Taxonomy" id="39650"/>
    <lineage>
        <taxon>Bacteria</taxon>
        <taxon>Pseudomonadati</taxon>
        <taxon>Pseudomonadota</taxon>
        <taxon>Gammaproteobacteria</taxon>
        <taxon>Cellvibrionales</taxon>
        <taxon>Cellvibrionaceae</taxon>
        <taxon>Cellvibrio</taxon>
    </lineage>
</organism>
<dbReference type="Proteomes" id="UP000216101">
    <property type="component" value="Unassembled WGS sequence"/>
</dbReference>
<keyword evidence="2" id="KW-1185">Reference proteome</keyword>
<evidence type="ECO:0000313" key="2">
    <source>
        <dbReference type="Proteomes" id="UP000216101"/>
    </source>
</evidence>
<name>A0A266Q551_9GAMM</name>
<gene>
    <name evidence="1" type="ORF">CBP51_15050</name>
</gene>
<accession>A0A266Q551</accession>
<sequence length="65" mass="6675">MASPQASALIKTAALIPRLRILLATGFTAAVANEGDGLALLRYLAHPLEAQDAGDRGTARGQSTT</sequence>
<evidence type="ECO:0000313" key="1">
    <source>
        <dbReference type="EMBL" id="OZY84511.1"/>
    </source>
</evidence>
<dbReference type="AlphaFoldDB" id="A0A266Q551"/>
<dbReference type="RefSeq" id="WP_094985559.1">
    <property type="nucleotide sequence ID" value="NZ_NHNI01000002.1"/>
</dbReference>
<reference evidence="2" key="1">
    <citation type="submission" date="2017-05" db="EMBL/GenBank/DDBJ databases">
        <authorList>
            <person name="Barney B.M."/>
        </authorList>
    </citation>
    <scope>NUCLEOTIDE SEQUENCE [LARGE SCALE GENOMIC DNA]</scope>
    <source>
        <strain evidence="2">PSBB022</strain>
    </source>
</reference>
<protein>
    <submittedName>
        <fullName evidence="1">Uncharacterized protein</fullName>
    </submittedName>
</protein>
<comment type="caution">
    <text evidence="1">The sequence shown here is derived from an EMBL/GenBank/DDBJ whole genome shotgun (WGS) entry which is preliminary data.</text>
</comment>
<dbReference type="EMBL" id="NHNI01000002">
    <property type="protein sequence ID" value="OZY84511.1"/>
    <property type="molecule type" value="Genomic_DNA"/>
</dbReference>